<sequence>MAGLRERDAGQRALCPQKASAFAVKRRTISPGNGRASRPATGVHLARRRARHPPKKRARPPASIAALALRCRPPRTAPGGGYAWRARM</sequence>
<name>A0A132NBG1_HYDSH</name>
<dbReference type="EMBL" id="JXBB01000012">
    <property type="protein sequence ID" value="OAR04667.1"/>
    <property type="molecule type" value="Genomic_DNA"/>
</dbReference>
<gene>
    <name evidence="2" type="ORF">SA87_09050</name>
</gene>
<evidence type="ECO:0000313" key="2">
    <source>
        <dbReference type="EMBL" id="OAR04667.1"/>
    </source>
</evidence>
<dbReference type="AlphaFoldDB" id="A0A132NBG1"/>
<evidence type="ECO:0000313" key="3">
    <source>
        <dbReference type="Proteomes" id="UP000243024"/>
    </source>
</evidence>
<feature type="region of interest" description="Disordered" evidence="1">
    <location>
        <begin position="29"/>
        <end position="61"/>
    </location>
</feature>
<accession>A0A132NBG1</accession>
<dbReference type="STRING" id="1484.SA87_09050"/>
<feature type="compositionally biased region" description="Basic residues" evidence="1">
    <location>
        <begin position="45"/>
        <end position="59"/>
    </location>
</feature>
<protein>
    <submittedName>
        <fullName evidence="2">Uncharacterized protein</fullName>
    </submittedName>
</protein>
<evidence type="ECO:0000256" key="1">
    <source>
        <dbReference type="SAM" id="MobiDB-lite"/>
    </source>
</evidence>
<reference evidence="2 3" key="1">
    <citation type="submission" date="2015-09" db="EMBL/GenBank/DDBJ databases">
        <title>Draft genome sequence of Hydrogenibacillus schlegelii DSM 2000.</title>
        <authorList>
            <person name="Hemp J."/>
        </authorList>
    </citation>
    <scope>NUCLEOTIDE SEQUENCE [LARGE SCALE GENOMIC DNA]</scope>
    <source>
        <strain evidence="2 3">MA 48</strain>
    </source>
</reference>
<proteinExistence type="predicted"/>
<organism evidence="2 3">
    <name type="scientific">Hydrogenibacillus schlegelii</name>
    <name type="common">Bacillus schlegelii</name>
    <dbReference type="NCBI Taxonomy" id="1484"/>
    <lineage>
        <taxon>Bacteria</taxon>
        <taxon>Bacillati</taxon>
        <taxon>Bacillota</taxon>
        <taxon>Bacilli</taxon>
        <taxon>Bacillales</taxon>
        <taxon>Bacillales Family X. Incertae Sedis</taxon>
        <taxon>Hydrogenibacillus</taxon>
    </lineage>
</organism>
<dbReference type="Proteomes" id="UP000243024">
    <property type="component" value="Unassembled WGS sequence"/>
</dbReference>
<comment type="caution">
    <text evidence="2">The sequence shown here is derived from an EMBL/GenBank/DDBJ whole genome shotgun (WGS) entry which is preliminary data.</text>
</comment>
<keyword evidence="3" id="KW-1185">Reference proteome</keyword>